<feature type="transmembrane region" description="Helical" evidence="2">
    <location>
        <begin position="128"/>
        <end position="148"/>
    </location>
</feature>
<dbReference type="Proteomes" id="UP000663525">
    <property type="component" value="Chromosome"/>
</dbReference>
<feature type="transmembrane region" description="Helical" evidence="2">
    <location>
        <begin position="62"/>
        <end position="81"/>
    </location>
</feature>
<proteinExistence type="predicted"/>
<dbReference type="RefSeq" id="WP_229114314.1">
    <property type="nucleotide sequence ID" value="NZ_CP064787.1"/>
</dbReference>
<protein>
    <submittedName>
        <fullName evidence="4">Putative membrane protein</fullName>
    </submittedName>
</protein>
<feature type="domain" description="Cell division protein A N-terminal" evidence="3">
    <location>
        <begin position="2"/>
        <end position="152"/>
    </location>
</feature>
<dbReference type="AlphaFoldDB" id="A0A897N3H3"/>
<dbReference type="EMBL" id="CP064787">
    <property type="protein sequence ID" value="QSG04856.1"/>
    <property type="molecule type" value="Genomic_DNA"/>
</dbReference>
<organism evidence="4 5">
    <name type="scientific">Halapricum desulfuricans</name>
    <dbReference type="NCBI Taxonomy" id="2841257"/>
    <lineage>
        <taxon>Archaea</taxon>
        <taxon>Methanobacteriati</taxon>
        <taxon>Methanobacteriota</taxon>
        <taxon>Stenosarchaea group</taxon>
        <taxon>Halobacteria</taxon>
        <taxon>Halobacteriales</taxon>
        <taxon>Haloarculaceae</taxon>
        <taxon>Halapricum</taxon>
    </lineage>
</organism>
<evidence type="ECO:0000313" key="5">
    <source>
        <dbReference type="Proteomes" id="UP000663525"/>
    </source>
</evidence>
<dbReference type="Pfam" id="PF23600">
    <property type="entry name" value="CdpA_N"/>
    <property type="match status" value="1"/>
</dbReference>
<evidence type="ECO:0000259" key="3">
    <source>
        <dbReference type="Pfam" id="PF23600"/>
    </source>
</evidence>
<gene>
    <name evidence="4" type="ORF">HSR121_0501</name>
</gene>
<keyword evidence="2" id="KW-1133">Transmembrane helix</keyword>
<reference evidence="4" key="1">
    <citation type="submission" date="2020-11" db="EMBL/GenBank/DDBJ databases">
        <title>Carbohydrate-dependent, anaerobic sulfur respiration: A novel catabolism in halophilic archaea.</title>
        <authorList>
            <person name="Sorokin D.Y."/>
            <person name="Messina E."/>
            <person name="Smedile F."/>
            <person name="La Cono V."/>
            <person name="Hallsworth J.E."/>
            <person name="Yakimov M.M."/>
        </authorList>
    </citation>
    <scope>NUCLEOTIDE SEQUENCE</scope>
    <source>
        <strain evidence="4">HSR12-1</strain>
    </source>
</reference>
<keyword evidence="2" id="KW-0472">Membrane</keyword>
<keyword evidence="2" id="KW-0812">Transmembrane</keyword>
<accession>A0A897N3H3</accession>
<evidence type="ECO:0000256" key="2">
    <source>
        <dbReference type="SAM" id="Phobius"/>
    </source>
</evidence>
<sequence>MTSLGEAYERREWGDRDRQRVVAGVGTFLAGAAAIAAAIALVATPLGEALGLTGQYEAREAAGVLAGLGVPAILLSVVAVLPSSRRQGIGVVAGAAVSLVGVGLFVYAYPWMWPPAEPSYAFETTMVYFLGSLLALWSVFSTVASYRVRNDPQGTVRMEVTREGETRTVRVSRDQYQQYRRAIRGDGGEQSDVIREIESEFGGQGDSERSEEFPDSERGSMTREKR</sequence>
<feature type="region of interest" description="Disordered" evidence="1">
    <location>
        <begin position="198"/>
        <end position="226"/>
    </location>
</feature>
<feature type="transmembrane region" description="Helical" evidence="2">
    <location>
        <begin position="21"/>
        <end position="42"/>
    </location>
</feature>
<name>A0A897N3H3_9EURY</name>
<dbReference type="InterPro" id="IPR055563">
    <property type="entry name" value="CdpA_N"/>
</dbReference>
<evidence type="ECO:0000313" key="4">
    <source>
        <dbReference type="EMBL" id="QSG04856.1"/>
    </source>
</evidence>
<feature type="compositionally biased region" description="Basic and acidic residues" evidence="1">
    <location>
        <begin position="206"/>
        <end position="226"/>
    </location>
</feature>
<dbReference type="GeneID" id="68854149"/>
<evidence type="ECO:0000256" key="1">
    <source>
        <dbReference type="SAM" id="MobiDB-lite"/>
    </source>
</evidence>
<feature type="transmembrane region" description="Helical" evidence="2">
    <location>
        <begin position="88"/>
        <end position="108"/>
    </location>
</feature>